<dbReference type="AlphaFoldDB" id="A0A0H3CWS1"/>
<keyword evidence="4 7" id="KW-0732">Signal</keyword>
<dbReference type="GeneID" id="92868735"/>
<dbReference type="InterPro" id="IPR036881">
    <property type="entry name" value="Glyco_hydro_3_C_sf"/>
</dbReference>
<comment type="catalytic activity">
    <reaction evidence="1">
        <text>Hydrolysis of terminal, non-reducing beta-D-glucosyl residues with release of beta-D-glucose.</text>
        <dbReference type="EC" id="3.2.1.21"/>
    </reaction>
</comment>
<dbReference type="Gene3D" id="3.20.20.300">
    <property type="entry name" value="Glycoside hydrolase, family 3, N-terminal domain"/>
    <property type="match status" value="1"/>
</dbReference>
<evidence type="ECO:0000313" key="11">
    <source>
        <dbReference type="Proteomes" id="UP000000328"/>
    </source>
</evidence>
<evidence type="ECO:0000256" key="1">
    <source>
        <dbReference type="ARBA" id="ARBA00000448"/>
    </source>
</evidence>
<dbReference type="Proteomes" id="UP000000328">
    <property type="component" value="Chromosome"/>
</dbReference>
<dbReference type="OrthoDB" id="9803863at2"/>
<evidence type="ECO:0000313" key="10">
    <source>
        <dbReference type="EMBL" id="ADJ42758.1"/>
    </source>
</evidence>
<dbReference type="KEGG" id="amd:AMED_0939"/>
<gene>
    <name evidence="10" type="ordered locus">AMED_0939</name>
</gene>
<dbReference type="PRINTS" id="PR00133">
    <property type="entry name" value="GLHYDRLASE3"/>
</dbReference>
<accession>A0A0H3CWS1</accession>
<dbReference type="InterPro" id="IPR017853">
    <property type="entry name" value="GH"/>
</dbReference>
<dbReference type="Gene3D" id="3.40.50.1700">
    <property type="entry name" value="Glycoside hydrolase family 3 C-terminal domain"/>
    <property type="match status" value="1"/>
</dbReference>
<keyword evidence="5" id="KW-0378">Hydrolase</keyword>
<dbReference type="PATRIC" id="fig|749927.5.peg.969"/>
<proteinExistence type="inferred from homology"/>
<evidence type="ECO:0000256" key="2">
    <source>
        <dbReference type="ARBA" id="ARBA00005336"/>
    </source>
</evidence>
<evidence type="ECO:0000256" key="7">
    <source>
        <dbReference type="SAM" id="SignalP"/>
    </source>
</evidence>
<dbReference type="Pfam" id="PF00933">
    <property type="entry name" value="Glyco_hydro_3"/>
    <property type="match status" value="1"/>
</dbReference>
<dbReference type="EMBL" id="CP002000">
    <property type="protein sequence ID" value="ADJ42758.1"/>
    <property type="molecule type" value="Genomic_DNA"/>
</dbReference>
<dbReference type="EC" id="3.2.1.21" evidence="3"/>
<feature type="domain" description="Glycoside hydrolase family 3 N-terminal" evidence="8">
    <location>
        <begin position="56"/>
        <end position="371"/>
    </location>
</feature>
<protein>
    <recommendedName>
        <fullName evidence="3">beta-glucosidase</fullName>
        <ecNumber evidence="3">3.2.1.21</ecNumber>
    </recommendedName>
</protein>
<dbReference type="eggNOG" id="COG1472">
    <property type="taxonomic scope" value="Bacteria"/>
</dbReference>
<dbReference type="InterPro" id="IPR051915">
    <property type="entry name" value="Cellulose_Degrad_GH3"/>
</dbReference>
<evidence type="ECO:0000259" key="9">
    <source>
        <dbReference type="Pfam" id="PF01915"/>
    </source>
</evidence>
<evidence type="ECO:0000256" key="4">
    <source>
        <dbReference type="ARBA" id="ARBA00022729"/>
    </source>
</evidence>
<dbReference type="SUPFAM" id="SSF51445">
    <property type="entry name" value="(Trans)glycosidases"/>
    <property type="match status" value="1"/>
</dbReference>
<evidence type="ECO:0000256" key="3">
    <source>
        <dbReference type="ARBA" id="ARBA00012744"/>
    </source>
</evidence>
<dbReference type="GO" id="GO:0009251">
    <property type="term" value="P:glucan catabolic process"/>
    <property type="evidence" value="ECO:0007669"/>
    <property type="project" value="TreeGrafter"/>
</dbReference>
<evidence type="ECO:0000256" key="5">
    <source>
        <dbReference type="ARBA" id="ARBA00022801"/>
    </source>
</evidence>
<sequence>MPLLRTTRSLRTAVLAGLLLSGTALVPAASAATTPLYRNPHAPVSQRVKDLMARMTLDDKVGQMTEGERGAATPAQSAAARLGSILSGGGSTPTPNTPAAWADMIDAYQKAATSTGLGIPIIYGADTVHGHNNVYGATVFPHNIGLGAANDPQLVEKIGAITADEAAATGVKWGFSPCLCVARDDRWGRTYESFGEIPRNAVENSVIIEGLQGRSLEAPTSIMATAKHFIGDGGTTGGVDQGNTQISLDELRRIHLPPFQAAVNHGVGSVMISFNSWNGVKDHGNKFLITDLLKGELHFSGYVISDWNGIDQIDGQEGFTPAEVSQSVNAGIDMVMVPNDYLKFVSTLKAEVLNGHVPMSRIDDANRRILTKKFELGLFEHPYTDRSLQKDFGSAAHHAVARQAVRESQVLLKNDGVLPLAKQDNKIFVAGKNADDMGNQAGGWTLTWQGQSGARVIPGTTILDGIKADAGKGTVVTYDRAGGGIDSSYKVAVAVVGETPYAEGRGDRPDGLGLDAEDLALIAKLKASGVPTVLVTVSGRPLDIAAQLPSVKGLVAAWLPGSEGAGVADVLYGDYNPTGKLSFTWPKSSSQEPINAGDGKQGLFPYGYGLSYRRHHH</sequence>
<dbReference type="Pfam" id="PF01915">
    <property type="entry name" value="Glyco_hydro_3_C"/>
    <property type="match status" value="1"/>
</dbReference>
<evidence type="ECO:0000259" key="8">
    <source>
        <dbReference type="Pfam" id="PF00933"/>
    </source>
</evidence>
<keyword evidence="6" id="KW-0326">Glycosidase</keyword>
<dbReference type="RefSeq" id="WP_013222851.1">
    <property type="nucleotide sequence ID" value="NC_014318.1"/>
</dbReference>
<dbReference type="SUPFAM" id="SSF52279">
    <property type="entry name" value="Beta-D-glucan exohydrolase, C-terminal domain"/>
    <property type="match status" value="1"/>
</dbReference>
<comment type="similarity">
    <text evidence="2">Belongs to the glycosyl hydrolase 3 family.</text>
</comment>
<dbReference type="GO" id="GO:0008422">
    <property type="term" value="F:beta-glucosidase activity"/>
    <property type="evidence" value="ECO:0007669"/>
    <property type="project" value="UniProtKB-EC"/>
</dbReference>
<dbReference type="PANTHER" id="PTHR30620:SF16">
    <property type="entry name" value="LYSOSOMAL BETA GLUCOSIDASE"/>
    <property type="match status" value="1"/>
</dbReference>
<organism evidence="10 11">
    <name type="scientific">Amycolatopsis mediterranei (strain U-32)</name>
    <dbReference type="NCBI Taxonomy" id="749927"/>
    <lineage>
        <taxon>Bacteria</taxon>
        <taxon>Bacillati</taxon>
        <taxon>Actinomycetota</taxon>
        <taxon>Actinomycetes</taxon>
        <taxon>Pseudonocardiales</taxon>
        <taxon>Pseudonocardiaceae</taxon>
        <taxon>Amycolatopsis</taxon>
    </lineage>
</organism>
<name>A0A0H3CWS1_AMYMU</name>
<dbReference type="HOGENOM" id="CLU_004542_9_3_11"/>
<dbReference type="PANTHER" id="PTHR30620">
    <property type="entry name" value="PERIPLASMIC BETA-GLUCOSIDASE-RELATED"/>
    <property type="match status" value="1"/>
</dbReference>
<dbReference type="InterPro" id="IPR036962">
    <property type="entry name" value="Glyco_hydro_3_N_sf"/>
</dbReference>
<evidence type="ECO:0000256" key="6">
    <source>
        <dbReference type="ARBA" id="ARBA00023295"/>
    </source>
</evidence>
<dbReference type="InterPro" id="IPR002772">
    <property type="entry name" value="Glyco_hydro_3_C"/>
</dbReference>
<feature type="domain" description="Glycoside hydrolase family 3 C-terminal" evidence="9">
    <location>
        <begin position="410"/>
        <end position="612"/>
    </location>
</feature>
<reference evidence="10 11" key="1">
    <citation type="journal article" date="2010" name="Cell Res.">
        <title>Complete genome sequence of the rifamycin SV-producing Amycolatopsis mediterranei U32 revealed its genetic characteristics in phylogeny and metabolism.</title>
        <authorList>
            <person name="Zhao W."/>
            <person name="Zhong Y."/>
            <person name="Yuan H."/>
            <person name="Wang J."/>
            <person name="Zheng H."/>
            <person name="Wang Y."/>
            <person name="Cen X."/>
            <person name="Xu F."/>
            <person name="Bai J."/>
            <person name="Han X."/>
            <person name="Lu G."/>
            <person name="Zhu Y."/>
            <person name="Shao Z."/>
            <person name="Yan H."/>
            <person name="Li C."/>
            <person name="Peng N."/>
            <person name="Zhang Z."/>
            <person name="Zhang Y."/>
            <person name="Lin W."/>
            <person name="Fan Y."/>
            <person name="Qin Z."/>
            <person name="Hu Y."/>
            <person name="Zhu B."/>
            <person name="Wang S."/>
            <person name="Ding X."/>
            <person name="Zhao G.P."/>
        </authorList>
    </citation>
    <scope>NUCLEOTIDE SEQUENCE [LARGE SCALE GENOMIC DNA]</scope>
    <source>
        <strain evidence="11">U-32</strain>
    </source>
</reference>
<feature type="chain" id="PRO_5002606661" description="beta-glucosidase" evidence="7">
    <location>
        <begin position="32"/>
        <end position="617"/>
    </location>
</feature>
<feature type="signal peptide" evidence="7">
    <location>
        <begin position="1"/>
        <end position="31"/>
    </location>
</feature>
<dbReference type="InterPro" id="IPR001764">
    <property type="entry name" value="Glyco_hydro_3_N"/>
</dbReference>